<protein>
    <submittedName>
        <fullName evidence="2">Uncharacterized protein</fullName>
    </submittedName>
</protein>
<dbReference type="STRING" id="717774.Marme_1859"/>
<evidence type="ECO:0000256" key="1">
    <source>
        <dbReference type="SAM" id="Phobius"/>
    </source>
</evidence>
<evidence type="ECO:0000313" key="2">
    <source>
        <dbReference type="EMBL" id="ADZ91115.1"/>
    </source>
</evidence>
<dbReference type="AlphaFoldDB" id="F2K237"/>
<keyword evidence="1" id="KW-1133">Transmembrane helix</keyword>
<sequence>MESENIENRIAWWNEISAGVGLILGYIVYGVYWVLTPETHVEIEYTEPEYADVIVGKIPNNFSYKSAPHLPEILSRELEREVTVSAPVFDDKGRPKLIVKKLEASGLGDSRVIATKEEILIPVLSDHSFTYLVVEDRKLIKYYPSVSYKGTGVYYEKKEVIFEDANIADSFAVRTATFFALLSFMLFCLKSRHNVIQWIKSLLRTKFEQQEDYYD</sequence>
<name>F2K237_MARM1</name>
<organism evidence="2 3">
    <name type="scientific">Marinomonas mediterranea (strain ATCC 700492 / JCM 21426 / NBRC 103028 / MMB-1)</name>
    <dbReference type="NCBI Taxonomy" id="717774"/>
    <lineage>
        <taxon>Bacteria</taxon>
        <taxon>Pseudomonadati</taxon>
        <taxon>Pseudomonadota</taxon>
        <taxon>Gammaproteobacteria</taxon>
        <taxon>Oceanospirillales</taxon>
        <taxon>Oceanospirillaceae</taxon>
        <taxon>Marinomonas</taxon>
    </lineage>
</organism>
<dbReference type="KEGG" id="mme:Marme_1859"/>
<dbReference type="Proteomes" id="UP000001062">
    <property type="component" value="Chromosome"/>
</dbReference>
<keyword evidence="3" id="KW-1185">Reference proteome</keyword>
<gene>
    <name evidence="2" type="ordered locus">Marme_1859</name>
</gene>
<proteinExistence type="predicted"/>
<evidence type="ECO:0000313" key="3">
    <source>
        <dbReference type="Proteomes" id="UP000001062"/>
    </source>
</evidence>
<feature type="transmembrane region" description="Helical" evidence="1">
    <location>
        <begin position="12"/>
        <end position="35"/>
    </location>
</feature>
<dbReference type="OrthoDB" id="5898741at2"/>
<keyword evidence="1" id="KW-0472">Membrane</keyword>
<dbReference type="RefSeq" id="WP_013661020.1">
    <property type="nucleotide sequence ID" value="NC_015276.1"/>
</dbReference>
<dbReference type="HOGENOM" id="CLU_1261021_0_0_6"/>
<accession>F2K237</accession>
<reference evidence="2 3" key="1">
    <citation type="journal article" date="2012" name="Stand. Genomic Sci.">
        <title>Complete genome sequence of the melanogenic marine bacterium Marinomonas mediterranea type strain (MMB-1(T)).</title>
        <authorList>
            <person name="Lucas-Elio P."/>
            <person name="Goodwin L."/>
            <person name="Woyke T."/>
            <person name="Pitluck S."/>
            <person name="Nolan M."/>
            <person name="Kyrpides N.C."/>
            <person name="Detter J.C."/>
            <person name="Copeland A."/>
            <person name="Teshima H."/>
            <person name="Bruce D."/>
            <person name="Detter C."/>
            <person name="Tapia R."/>
            <person name="Han S."/>
            <person name="Land M.L."/>
            <person name="Ivanova N."/>
            <person name="Mikhailova N."/>
            <person name="Johnston A.W."/>
            <person name="Sanchez-Amat A."/>
        </authorList>
    </citation>
    <scope>NUCLEOTIDE SEQUENCE [LARGE SCALE GENOMIC DNA]</scope>
    <source>
        <strain evidence="3">ATCC 700492 / JCM 21426 / NBRC 103028 / MMB-1</strain>
    </source>
</reference>
<keyword evidence="1" id="KW-0812">Transmembrane</keyword>
<dbReference type="EMBL" id="CP002583">
    <property type="protein sequence ID" value="ADZ91115.1"/>
    <property type="molecule type" value="Genomic_DNA"/>
</dbReference>
<dbReference type="PATRIC" id="fig|717774.3.peg.1914"/>